<dbReference type="AlphaFoldDB" id="A0A1H8V1E6"/>
<dbReference type="PANTHER" id="PTHR30506:SF3">
    <property type="entry name" value="UPF0126 INNER MEMBRANE PROTEIN YADS-RELATED"/>
    <property type="match status" value="1"/>
</dbReference>
<dbReference type="Pfam" id="PF03458">
    <property type="entry name" value="Gly_transporter"/>
    <property type="match status" value="1"/>
</dbReference>
<dbReference type="Proteomes" id="UP000199126">
    <property type="component" value="Unassembled WGS sequence"/>
</dbReference>
<evidence type="ECO:0000313" key="7">
    <source>
        <dbReference type="EMBL" id="SEP09063.1"/>
    </source>
</evidence>
<evidence type="ECO:0000259" key="6">
    <source>
        <dbReference type="Pfam" id="PF03458"/>
    </source>
</evidence>
<keyword evidence="4" id="KW-1133">Transmembrane helix</keyword>
<keyword evidence="5" id="KW-0472">Membrane</keyword>
<dbReference type="InterPro" id="IPR005115">
    <property type="entry name" value="Gly_transporter"/>
</dbReference>
<protein>
    <submittedName>
        <fullName evidence="7">UPF0126 domain-containing protein</fullName>
    </submittedName>
</protein>
<proteinExistence type="predicted"/>
<dbReference type="EMBL" id="FODV01000013">
    <property type="protein sequence ID" value="SEP09063.1"/>
    <property type="molecule type" value="Genomic_DNA"/>
</dbReference>
<organism evidence="7 8">
    <name type="scientific">Halogranum amylolyticum</name>
    <dbReference type="NCBI Taxonomy" id="660520"/>
    <lineage>
        <taxon>Archaea</taxon>
        <taxon>Methanobacteriati</taxon>
        <taxon>Methanobacteriota</taxon>
        <taxon>Stenosarchaea group</taxon>
        <taxon>Halobacteria</taxon>
        <taxon>Halobacteriales</taxon>
        <taxon>Haloferacaceae</taxon>
    </lineage>
</organism>
<keyword evidence="2" id="KW-1003">Cell membrane</keyword>
<reference evidence="8" key="1">
    <citation type="submission" date="2016-10" db="EMBL/GenBank/DDBJ databases">
        <authorList>
            <person name="Varghese N."/>
            <person name="Submissions S."/>
        </authorList>
    </citation>
    <scope>NUCLEOTIDE SEQUENCE [LARGE SCALE GENOMIC DNA]</scope>
    <source>
        <strain evidence="8">CGMCC 1.10121</strain>
    </source>
</reference>
<gene>
    <name evidence="7" type="ORF">SAMN04487948_113119</name>
</gene>
<evidence type="ECO:0000256" key="2">
    <source>
        <dbReference type="ARBA" id="ARBA00022475"/>
    </source>
</evidence>
<sequence>MSAALESADTHPLTLFSDAIGLAAFTTTGTIVATQADIPVFGVVTIATINAVGGGAVADILLDRSPFILFDDFYR</sequence>
<evidence type="ECO:0000256" key="3">
    <source>
        <dbReference type="ARBA" id="ARBA00022692"/>
    </source>
</evidence>
<keyword evidence="3" id="KW-0812">Transmembrane</keyword>
<evidence type="ECO:0000256" key="1">
    <source>
        <dbReference type="ARBA" id="ARBA00004651"/>
    </source>
</evidence>
<feature type="domain" description="Glycine transporter" evidence="6">
    <location>
        <begin position="16"/>
        <end position="74"/>
    </location>
</feature>
<evidence type="ECO:0000256" key="4">
    <source>
        <dbReference type="ARBA" id="ARBA00022989"/>
    </source>
</evidence>
<evidence type="ECO:0000256" key="5">
    <source>
        <dbReference type="ARBA" id="ARBA00023136"/>
    </source>
</evidence>
<dbReference type="PANTHER" id="PTHR30506">
    <property type="entry name" value="INNER MEMBRANE PROTEIN"/>
    <property type="match status" value="1"/>
</dbReference>
<accession>A0A1H8V1E6</accession>
<comment type="subcellular location">
    <subcellularLocation>
        <location evidence="1">Cell membrane</location>
        <topology evidence="1">Multi-pass membrane protein</topology>
    </subcellularLocation>
</comment>
<dbReference type="GO" id="GO:0005886">
    <property type="term" value="C:plasma membrane"/>
    <property type="evidence" value="ECO:0007669"/>
    <property type="project" value="UniProtKB-SubCell"/>
</dbReference>
<keyword evidence="8" id="KW-1185">Reference proteome</keyword>
<evidence type="ECO:0000313" key="8">
    <source>
        <dbReference type="Proteomes" id="UP000199126"/>
    </source>
</evidence>
<name>A0A1H8V1E6_9EURY</name>